<dbReference type="Pfam" id="PF01735">
    <property type="entry name" value="PLA2_B"/>
    <property type="match status" value="1"/>
</dbReference>
<proteinExistence type="inferred from homology"/>
<evidence type="ECO:0000256" key="4">
    <source>
        <dbReference type="ARBA" id="ARBA00022801"/>
    </source>
</evidence>
<dbReference type="InterPro" id="IPR002642">
    <property type="entry name" value="LysoPLipase_cat_dom"/>
</dbReference>
<evidence type="ECO:0000256" key="8">
    <source>
        <dbReference type="PROSITE-ProRule" id="PRU00555"/>
    </source>
</evidence>
<protein>
    <recommendedName>
        <fullName evidence="2 9">Lysophospholipase</fullName>
        <ecNumber evidence="2 9">3.1.1.5</ecNumber>
    </recommendedName>
</protein>
<keyword evidence="4 8" id="KW-0378">Hydrolase</keyword>
<reference evidence="11" key="1">
    <citation type="submission" date="2013-11" db="EMBL/GenBank/DDBJ databases">
        <title>Genome sequence of the fusiform rust pathogen reveals effectors for host alternation and coevolution with pine.</title>
        <authorList>
            <consortium name="DOE Joint Genome Institute"/>
            <person name="Smith K."/>
            <person name="Pendleton A."/>
            <person name="Kubisiak T."/>
            <person name="Anderson C."/>
            <person name="Salamov A."/>
            <person name="Aerts A."/>
            <person name="Riley R."/>
            <person name="Clum A."/>
            <person name="Lindquist E."/>
            <person name="Ence D."/>
            <person name="Campbell M."/>
            <person name="Kronenberg Z."/>
            <person name="Feau N."/>
            <person name="Dhillon B."/>
            <person name="Hamelin R."/>
            <person name="Burleigh J."/>
            <person name="Smith J."/>
            <person name="Yandell M."/>
            <person name="Nelson C."/>
            <person name="Grigoriev I."/>
            <person name="Davis J."/>
        </authorList>
    </citation>
    <scope>NUCLEOTIDE SEQUENCE</scope>
    <source>
        <strain evidence="11">G11</strain>
    </source>
</reference>
<dbReference type="GO" id="GO:0004623">
    <property type="term" value="F:phospholipase A2 activity"/>
    <property type="evidence" value="ECO:0007669"/>
    <property type="project" value="TreeGrafter"/>
</dbReference>
<feature type="chain" id="PRO_5040546037" description="Lysophospholipase" evidence="9">
    <location>
        <begin position="20"/>
        <end position="608"/>
    </location>
</feature>
<dbReference type="PROSITE" id="PS51210">
    <property type="entry name" value="PLA2C"/>
    <property type="match status" value="1"/>
</dbReference>
<evidence type="ECO:0000256" key="2">
    <source>
        <dbReference type="ARBA" id="ARBA00013274"/>
    </source>
</evidence>
<evidence type="ECO:0000256" key="5">
    <source>
        <dbReference type="ARBA" id="ARBA00022963"/>
    </source>
</evidence>
<name>A0A9P6TEB7_9BASI</name>
<gene>
    <name evidence="11" type="ORF">CROQUDRAFT_75104</name>
</gene>
<comment type="similarity">
    <text evidence="1 9">Belongs to the lysophospholipase family.</text>
</comment>
<dbReference type="InterPro" id="IPR016035">
    <property type="entry name" value="Acyl_Trfase/lysoPLipase"/>
</dbReference>
<dbReference type="Gene3D" id="3.40.1090.10">
    <property type="entry name" value="Cytosolic phospholipase A2 catalytic domain"/>
    <property type="match status" value="1"/>
</dbReference>
<dbReference type="OrthoDB" id="4084751at2759"/>
<evidence type="ECO:0000256" key="3">
    <source>
        <dbReference type="ARBA" id="ARBA00022729"/>
    </source>
</evidence>
<evidence type="ECO:0000259" key="10">
    <source>
        <dbReference type="PROSITE" id="PS51210"/>
    </source>
</evidence>
<comment type="catalytic activity">
    <reaction evidence="9">
        <text>a 1-acyl-sn-glycero-3-phosphocholine + H2O = sn-glycerol 3-phosphocholine + a fatty acid + H(+)</text>
        <dbReference type="Rhea" id="RHEA:15177"/>
        <dbReference type="ChEBI" id="CHEBI:15377"/>
        <dbReference type="ChEBI" id="CHEBI:15378"/>
        <dbReference type="ChEBI" id="CHEBI:16870"/>
        <dbReference type="ChEBI" id="CHEBI:28868"/>
        <dbReference type="ChEBI" id="CHEBI:58168"/>
        <dbReference type="EC" id="3.1.1.5"/>
    </reaction>
</comment>
<dbReference type="SMART" id="SM00022">
    <property type="entry name" value="PLAc"/>
    <property type="match status" value="1"/>
</dbReference>
<dbReference type="AlphaFoldDB" id="A0A9P6TEB7"/>
<evidence type="ECO:0000313" key="11">
    <source>
        <dbReference type="EMBL" id="KAG0148689.1"/>
    </source>
</evidence>
<sequence length="608" mass="67386">MFTFLIIIILNVAFHSSIGFGSSNRHLLHRRRPALQDSPSGNYAPVWVQCPHDLRVRFPDRYGPLADKEADYIRQRTIKSIPHWRSYLSRANLTDFNMDDFLQRAEKEGAQAGHTLPNIGMALSGGGPRAALVGGSMVHTFDARNPLAVEAGTGGILQLVNYVAGLSGGSWFTGSWATSDFPTVPELVNSWHLVQDNQPFDWQTIKKYPPAVKIAKQKADAGFPASLVDVWSLMIGKHFINAPNYGESVLFSSIRNVSSFVNHDAPYPIIVATSRGDRGRSPITLETPLYEFTAEEFGVWHPSINAFIPIEYLGTSMYNGKVLPHADCVKGFDNAAFVMGASSNILSEPFSPHEDMSLIKKLIAGLYYWLTKHKYDEALVYNPFKGLGTGFGPGSGFPDGKDPLLYLADGGFAGENMPLWPLIQPARKLDVIFAVDAQADDDPKPINARGYSNGTSLYTSYFKTTLPDYKGYKFPTIPETTREFSARGLHRRPSLFGCNETAGPLVIYFPNYYIVAETDVSTAHASYTMKEIEGFFANGFAIGTQTRGRSTEDNFLSGDLEESFERAGGFQKPRWTTCMACALIDRQNQRNNVRRSAQCEACFIKYCA</sequence>
<dbReference type="PANTHER" id="PTHR10728">
    <property type="entry name" value="CYTOSOLIC PHOSPHOLIPASE A2"/>
    <property type="match status" value="1"/>
</dbReference>
<keyword evidence="6 8" id="KW-0443">Lipid metabolism</keyword>
<evidence type="ECO:0000256" key="7">
    <source>
        <dbReference type="ARBA" id="ARBA00023180"/>
    </source>
</evidence>
<evidence type="ECO:0000256" key="1">
    <source>
        <dbReference type="ARBA" id="ARBA00008780"/>
    </source>
</evidence>
<evidence type="ECO:0000256" key="6">
    <source>
        <dbReference type="ARBA" id="ARBA00023098"/>
    </source>
</evidence>
<dbReference type="EC" id="3.1.1.5" evidence="2 9"/>
<keyword evidence="7" id="KW-0325">Glycoprotein</keyword>
<dbReference type="Proteomes" id="UP000886653">
    <property type="component" value="Unassembled WGS sequence"/>
</dbReference>
<keyword evidence="12" id="KW-1185">Reference proteome</keyword>
<dbReference type="SUPFAM" id="SSF52151">
    <property type="entry name" value="FabD/lysophospholipase-like"/>
    <property type="match status" value="1"/>
</dbReference>
<keyword evidence="5 8" id="KW-0442">Lipid degradation</keyword>
<organism evidence="11 12">
    <name type="scientific">Cronartium quercuum f. sp. fusiforme G11</name>
    <dbReference type="NCBI Taxonomy" id="708437"/>
    <lineage>
        <taxon>Eukaryota</taxon>
        <taxon>Fungi</taxon>
        <taxon>Dikarya</taxon>
        <taxon>Basidiomycota</taxon>
        <taxon>Pucciniomycotina</taxon>
        <taxon>Pucciniomycetes</taxon>
        <taxon>Pucciniales</taxon>
        <taxon>Coleosporiaceae</taxon>
        <taxon>Cronartium</taxon>
    </lineage>
</organism>
<dbReference type="EMBL" id="MU167234">
    <property type="protein sequence ID" value="KAG0148689.1"/>
    <property type="molecule type" value="Genomic_DNA"/>
</dbReference>
<comment type="caution">
    <text evidence="11">The sequence shown here is derived from an EMBL/GenBank/DDBJ whole genome shotgun (WGS) entry which is preliminary data.</text>
</comment>
<dbReference type="PANTHER" id="PTHR10728:SF33">
    <property type="entry name" value="LYSOPHOSPHOLIPASE 1-RELATED"/>
    <property type="match status" value="1"/>
</dbReference>
<dbReference type="GO" id="GO:0005829">
    <property type="term" value="C:cytosol"/>
    <property type="evidence" value="ECO:0007669"/>
    <property type="project" value="TreeGrafter"/>
</dbReference>
<feature type="domain" description="PLA2c" evidence="10">
    <location>
        <begin position="49"/>
        <end position="608"/>
    </location>
</feature>
<feature type="signal peptide" evidence="9">
    <location>
        <begin position="1"/>
        <end position="19"/>
    </location>
</feature>
<evidence type="ECO:0000256" key="9">
    <source>
        <dbReference type="RuleBase" id="RU362103"/>
    </source>
</evidence>
<evidence type="ECO:0000313" key="12">
    <source>
        <dbReference type="Proteomes" id="UP000886653"/>
    </source>
</evidence>
<dbReference type="GO" id="GO:0046475">
    <property type="term" value="P:glycerophospholipid catabolic process"/>
    <property type="evidence" value="ECO:0007669"/>
    <property type="project" value="TreeGrafter"/>
</dbReference>
<keyword evidence="3 9" id="KW-0732">Signal</keyword>
<accession>A0A9P6TEB7</accession>
<dbReference type="GO" id="GO:0004622">
    <property type="term" value="F:phosphatidylcholine lysophospholipase activity"/>
    <property type="evidence" value="ECO:0007669"/>
    <property type="project" value="UniProtKB-EC"/>
</dbReference>